<accession>A0ABR2L4L1</accession>
<evidence type="ECO:0008006" key="4">
    <source>
        <dbReference type="Google" id="ProtNLM"/>
    </source>
</evidence>
<proteinExistence type="predicted"/>
<organism evidence="2 3">
    <name type="scientific">Tritrichomonas musculus</name>
    <dbReference type="NCBI Taxonomy" id="1915356"/>
    <lineage>
        <taxon>Eukaryota</taxon>
        <taxon>Metamonada</taxon>
        <taxon>Parabasalia</taxon>
        <taxon>Tritrichomonadida</taxon>
        <taxon>Tritrichomonadidae</taxon>
        <taxon>Tritrichomonas</taxon>
    </lineage>
</organism>
<evidence type="ECO:0000313" key="2">
    <source>
        <dbReference type="EMBL" id="KAK8897677.1"/>
    </source>
</evidence>
<sequence length="305" mass="35437">MGSSHSSNNQHKETDNNVIDDNSANNKYKDPDGSELPVEYFYEYRDRNRSNLDRTILLDIFSEEFGSIRHQVKANTTIKEVKEIINQYIPLGPQNYFLEINKSRNYDDKKIVNDCLFDECDVVMITIHDLSPKFTMLFDITDIKDDFKKLQINTLEFRPYDRLIQAYKKVSKKLNISSFRYNLIFNGELIPFANNDQLQQHFIDLNLTNGSSALKIENLNLPPPPESGFEITIHFYGKKENFKASRKNIVDDLTFTDILSSSNKKDLYFVLMPKGKVLDKNETFEEQGVLHNSVINAIIKLRKGK</sequence>
<keyword evidence="3" id="KW-1185">Reference proteome</keyword>
<reference evidence="2 3" key="1">
    <citation type="submission" date="2024-04" db="EMBL/GenBank/DDBJ databases">
        <title>Tritrichomonas musculus Genome.</title>
        <authorList>
            <person name="Alves-Ferreira E."/>
            <person name="Grigg M."/>
            <person name="Lorenzi H."/>
            <person name="Galac M."/>
        </authorList>
    </citation>
    <scope>NUCLEOTIDE SEQUENCE [LARGE SCALE GENOMIC DNA]</scope>
    <source>
        <strain evidence="2 3">EAF2021</strain>
    </source>
</reference>
<name>A0ABR2L4L1_9EUKA</name>
<evidence type="ECO:0000313" key="3">
    <source>
        <dbReference type="Proteomes" id="UP001470230"/>
    </source>
</evidence>
<comment type="caution">
    <text evidence="2">The sequence shown here is derived from an EMBL/GenBank/DDBJ whole genome shotgun (WGS) entry which is preliminary data.</text>
</comment>
<gene>
    <name evidence="2" type="ORF">M9Y10_015641</name>
</gene>
<feature type="region of interest" description="Disordered" evidence="1">
    <location>
        <begin position="1"/>
        <end position="32"/>
    </location>
</feature>
<evidence type="ECO:0000256" key="1">
    <source>
        <dbReference type="SAM" id="MobiDB-lite"/>
    </source>
</evidence>
<dbReference type="EMBL" id="JAPFFF010000002">
    <property type="protein sequence ID" value="KAK8897677.1"/>
    <property type="molecule type" value="Genomic_DNA"/>
</dbReference>
<dbReference type="Proteomes" id="UP001470230">
    <property type="component" value="Unassembled WGS sequence"/>
</dbReference>
<dbReference type="InterPro" id="IPR029071">
    <property type="entry name" value="Ubiquitin-like_domsf"/>
</dbReference>
<protein>
    <recommendedName>
        <fullName evidence="4">Ubiquitin-like domain-containing protein</fullName>
    </recommendedName>
</protein>
<feature type="compositionally biased region" description="Polar residues" evidence="1">
    <location>
        <begin position="16"/>
        <end position="26"/>
    </location>
</feature>
<dbReference type="SUPFAM" id="SSF54236">
    <property type="entry name" value="Ubiquitin-like"/>
    <property type="match status" value="1"/>
</dbReference>